<dbReference type="PANTHER" id="PTHR45834">
    <property type="entry name" value="RHO GUANINE NUCLEOTIDE EXCHANGE FACTOR 9-RELATED"/>
    <property type="match status" value="1"/>
</dbReference>
<dbReference type="EMBL" id="KK853079">
    <property type="protein sequence ID" value="KDR11704.1"/>
    <property type="molecule type" value="Genomic_DNA"/>
</dbReference>
<dbReference type="Gene3D" id="2.30.29.30">
    <property type="entry name" value="Pleckstrin-homology domain (PH domain)/Phosphotyrosine-binding domain (PTB)"/>
    <property type="match status" value="1"/>
</dbReference>
<evidence type="ECO:0000313" key="3">
    <source>
        <dbReference type="Proteomes" id="UP000027135"/>
    </source>
</evidence>
<feature type="compositionally biased region" description="Low complexity" evidence="1">
    <location>
        <begin position="97"/>
        <end position="115"/>
    </location>
</feature>
<keyword evidence="3" id="KW-1185">Reference proteome</keyword>
<dbReference type="InParanoid" id="A0A067QZC2"/>
<dbReference type="AlphaFoldDB" id="A0A067QZC2"/>
<dbReference type="STRING" id="136037.A0A067QZC2"/>
<dbReference type="OrthoDB" id="660555at2759"/>
<feature type="region of interest" description="Disordered" evidence="1">
    <location>
        <begin position="74"/>
        <end position="121"/>
    </location>
</feature>
<dbReference type="eggNOG" id="KOG3519">
    <property type="taxonomic scope" value="Eukaryota"/>
</dbReference>
<accession>A0A067QZC2</accession>
<gene>
    <name evidence="2" type="ORF">L798_14488</name>
</gene>
<reference evidence="2 3" key="1">
    <citation type="journal article" date="2014" name="Nat. Commun.">
        <title>Molecular traces of alternative social organization in a termite genome.</title>
        <authorList>
            <person name="Terrapon N."/>
            <person name="Li C."/>
            <person name="Robertson H.M."/>
            <person name="Ji L."/>
            <person name="Meng X."/>
            <person name="Booth W."/>
            <person name="Chen Z."/>
            <person name="Childers C.P."/>
            <person name="Glastad K.M."/>
            <person name="Gokhale K."/>
            <person name="Gowin J."/>
            <person name="Gronenberg W."/>
            <person name="Hermansen R.A."/>
            <person name="Hu H."/>
            <person name="Hunt B.G."/>
            <person name="Huylmans A.K."/>
            <person name="Khalil S.M."/>
            <person name="Mitchell R.D."/>
            <person name="Munoz-Torres M.C."/>
            <person name="Mustard J.A."/>
            <person name="Pan H."/>
            <person name="Reese J.T."/>
            <person name="Scharf M.E."/>
            <person name="Sun F."/>
            <person name="Vogel H."/>
            <person name="Xiao J."/>
            <person name="Yang W."/>
            <person name="Yang Z."/>
            <person name="Yang Z."/>
            <person name="Zhou J."/>
            <person name="Zhu J."/>
            <person name="Brent C.S."/>
            <person name="Elsik C.G."/>
            <person name="Goodisman M.A."/>
            <person name="Liberles D.A."/>
            <person name="Roe R.M."/>
            <person name="Vargo E.L."/>
            <person name="Vilcinskas A."/>
            <person name="Wang J."/>
            <person name="Bornberg-Bauer E."/>
            <person name="Korb J."/>
            <person name="Zhang G."/>
            <person name="Liebig J."/>
        </authorList>
    </citation>
    <scope>NUCLEOTIDE SEQUENCE [LARGE SCALE GENOMIC DNA]</scope>
    <source>
        <tissue evidence="2">Whole organism</tissue>
    </source>
</reference>
<dbReference type="GO" id="GO:0005829">
    <property type="term" value="C:cytosol"/>
    <property type="evidence" value="ECO:0007669"/>
    <property type="project" value="TreeGrafter"/>
</dbReference>
<dbReference type="GO" id="GO:0005085">
    <property type="term" value="F:guanyl-nucleotide exchange factor activity"/>
    <property type="evidence" value="ECO:0007669"/>
    <property type="project" value="TreeGrafter"/>
</dbReference>
<dbReference type="SUPFAM" id="SSF50729">
    <property type="entry name" value="PH domain-like"/>
    <property type="match status" value="1"/>
</dbReference>
<evidence type="ECO:0000256" key="1">
    <source>
        <dbReference type="SAM" id="MobiDB-lite"/>
    </source>
</evidence>
<evidence type="ECO:0000313" key="2">
    <source>
        <dbReference type="EMBL" id="KDR11704.1"/>
    </source>
</evidence>
<organism evidence="2 3">
    <name type="scientific">Zootermopsis nevadensis</name>
    <name type="common">Dampwood termite</name>
    <dbReference type="NCBI Taxonomy" id="136037"/>
    <lineage>
        <taxon>Eukaryota</taxon>
        <taxon>Metazoa</taxon>
        <taxon>Ecdysozoa</taxon>
        <taxon>Arthropoda</taxon>
        <taxon>Hexapoda</taxon>
        <taxon>Insecta</taxon>
        <taxon>Pterygota</taxon>
        <taxon>Neoptera</taxon>
        <taxon>Polyneoptera</taxon>
        <taxon>Dictyoptera</taxon>
        <taxon>Blattodea</taxon>
        <taxon>Blattoidea</taxon>
        <taxon>Termitoidae</taxon>
        <taxon>Termopsidae</taxon>
        <taxon>Zootermopsis</taxon>
    </lineage>
</organism>
<protein>
    <submittedName>
        <fullName evidence="2">Spermatogenesis-associated protein 13</fullName>
    </submittedName>
</protein>
<sequence length="152" mass="17264">MKKIISDPQLGVMVRHGLKVYSCVREKWLLFCCRSAEEKRRWLDAMAEERQLVAKDRQDGLEFPPAARQLARMAARCQRRPPSKPRNKNYKGDSRYSINPSEASSSHHSLSGTQSAHGSTHSLGRKVGTWFTFGSSKKGRALVQTSPRRQHT</sequence>
<dbReference type="Proteomes" id="UP000027135">
    <property type="component" value="Unassembled WGS sequence"/>
</dbReference>
<name>A0A067QZC2_ZOONE</name>
<dbReference type="PANTHER" id="PTHR45834:SF3">
    <property type="entry name" value="RHO GUANINE NUCLEOTIDE EXCHANGE FACTOR 3, ISOFORM L"/>
    <property type="match status" value="1"/>
</dbReference>
<dbReference type="InterPro" id="IPR053086">
    <property type="entry name" value="RhoGEF_domain"/>
</dbReference>
<dbReference type="InterPro" id="IPR011993">
    <property type="entry name" value="PH-like_dom_sf"/>
</dbReference>
<feature type="compositionally biased region" description="Basic residues" evidence="1">
    <location>
        <begin position="77"/>
        <end position="89"/>
    </location>
</feature>
<proteinExistence type="predicted"/>